<evidence type="ECO:0000256" key="1">
    <source>
        <dbReference type="ARBA" id="ARBA00022741"/>
    </source>
</evidence>
<name>A0A565BGP7_9BRAS</name>
<reference evidence="4" key="1">
    <citation type="submission" date="2019-07" db="EMBL/GenBank/DDBJ databases">
        <authorList>
            <person name="Dittberner H."/>
        </authorList>
    </citation>
    <scope>NUCLEOTIDE SEQUENCE [LARGE SCALE GENOMIC DNA]</scope>
</reference>
<dbReference type="SUPFAM" id="SSF52540">
    <property type="entry name" value="P-loop containing nucleoside triphosphate hydrolases"/>
    <property type="match status" value="2"/>
</dbReference>
<dbReference type="InterPro" id="IPR013283">
    <property type="entry name" value="RLI1"/>
</dbReference>
<dbReference type="OrthoDB" id="6593433at2759"/>
<proteinExistence type="predicted"/>
<organism evidence="4 5">
    <name type="scientific">Arabis nemorensis</name>
    <dbReference type="NCBI Taxonomy" id="586526"/>
    <lineage>
        <taxon>Eukaryota</taxon>
        <taxon>Viridiplantae</taxon>
        <taxon>Streptophyta</taxon>
        <taxon>Embryophyta</taxon>
        <taxon>Tracheophyta</taxon>
        <taxon>Spermatophyta</taxon>
        <taxon>Magnoliopsida</taxon>
        <taxon>eudicotyledons</taxon>
        <taxon>Gunneridae</taxon>
        <taxon>Pentapetalae</taxon>
        <taxon>rosids</taxon>
        <taxon>malvids</taxon>
        <taxon>Brassicales</taxon>
        <taxon>Brassicaceae</taxon>
        <taxon>Arabideae</taxon>
        <taxon>Arabis</taxon>
    </lineage>
</organism>
<keyword evidence="1" id="KW-0547">Nucleotide-binding</keyword>
<dbReference type="InterPro" id="IPR003439">
    <property type="entry name" value="ABC_transporter-like_ATP-bd"/>
</dbReference>
<feature type="domain" description="ABC transporter" evidence="3">
    <location>
        <begin position="254"/>
        <end position="460"/>
    </location>
</feature>
<dbReference type="PANTHER" id="PTHR19248">
    <property type="entry name" value="ATP-BINDING TRANSPORT PROTEIN-RELATED"/>
    <property type="match status" value="1"/>
</dbReference>
<gene>
    <name evidence="4" type="ORF">ANE_LOCUS10791</name>
</gene>
<evidence type="ECO:0000313" key="5">
    <source>
        <dbReference type="Proteomes" id="UP000489600"/>
    </source>
</evidence>
<dbReference type="InterPro" id="IPR003593">
    <property type="entry name" value="AAA+_ATPase"/>
</dbReference>
<protein>
    <recommendedName>
        <fullName evidence="3">ABC transporter domain-containing protein</fullName>
    </recommendedName>
</protein>
<accession>A0A565BGP7</accession>
<dbReference type="AlphaFoldDB" id="A0A565BGP7"/>
<dbReference type="Pfam" id="PF00005">
    <property type="entry name" value="ABC_tran"/>
    <property type="match status" value="2"/>
</dbReference>
<dbReference type="PRINTS" id="PR01868">
    <property type="entry name" value="ABCEFAMILY"/>
</dbReference>
<keyword evidence="5" id="KW-1185">Reference proteome</keyword>
<dbReference type="GO" id="GO:0016887">
    <property type="term" value="F:ATP hydrolysis activity"/>
    <property type="evidence" value="ECO:0007669"/>
    <property type="project" value="InterPro"/>
</dbReference>
<comment type="caution">
    <text evidence="4">The sequence shown here is derived from an EMBL/GenBank/DDBJ whole genome shotgun (WGS) entry which is preliminary data.</text>
</comment>
<dbReference type="InterPro" id="IPR017871">
    <property type="entry name" value="ABC_transporter-like_CS"/>
</dbReference>
<keyword evidence="2" id="KW-0067">ATP-binding</keyword>
<evidence type="ECO:0000259" key="3">
    <source>
        <dbReference type="PROSITE" id="PS50893"/>
    </source>
</evidence>
<feature type="domain" description="ABC transporter" evidence="3">
    <location>
        <begin position="5"/>
        <end position="245"/>
    </location>
</feature>
<dbReference type="GO" id="GO:0005524">
    <property type="term" value="F:ATP binding"/>
    <property type="evidence" value="ECO:0007669"/>
    <property type="project" value="UniProtKB-KW"/>
</dbReference>
<dbReference type="Proteomes" id="UP000489600">
    <property type="component" value="Unassembled WGS sequence"/>
</dbReference>
<dbReference type="SMART" id="SM00382">
    <property type="entry name" value="AAA"/>
    <property type="match status" value="2"/>
</dbReference>
<evidence type="ECO:0000256" key="2">
    <source>
        <dbReference type="ARBA" id="ARBA00022840"/>
    </source>
</evidence>
<dbReference type="PROSITE" id="PS50893">
    <property type="entry name" value="ABC_TRANSPORTER_2"/>
    <property type="match status" value="2"/>
</dbReference>
<dbReference type="PROSITE" id="PS00211">
    <property type="entry name" value="ABC_TRANSPORTER_1"/>
    <property type="match status" value="1"/>
</dbReference>
<dbReference type="EMBL" id="CABITT030000004">
    <property type="protein sequence ID" value="VVB00347.1"/>
    <property type="molecule type" value="Genomic_DNA"/>
</dbReference>
<dbReference type="InterPro" id="IPR027417">
    <property type="entry name" value="P-loop_NTPase"/>
</dbReference>
<dbReference type="Gene3D" id="3.40.50.300">
    <property type="entry name" value="P-loop containing nucleotide triphosphate hydrolases"/>
    <property type="match status" value="2"/>
</dbReference>
<sequence length="516" mass="58634">MPRHFKHTDKERGHALCHVQGSFKLEGLPVARPGEVLGLIGRNGIGKSTTLKLLAGILQPNFGHLDKPTHLQEILSLFPNKELRHYLNQILLGKLKVVMKPQHFKDMEGSTTAPNLRSLLGKYDSKMEEICHELELKELLDKPFRKLTHGQLQRVMIAAVASEEADVYIFDEPSCFLDVRERFIAARVIRNLLTRDNYVIVSDNDLSLLDYLSETIYCLHGKPGACGLLSRSYNARDGLHMFLTGFDSITSLRIRDDSLIFQFPHSPPRVTGSRFGFRKLSYGPMTRTVLGQNGTGKSTFIRMLISLGLPDQASVGRSMERTVRRLPNLEFHWSEGNLFASQVMKPLQIDQLMDRKVSSLSPGELQRVTIAVCLGRHAVVYLIDEPSAHLDADERVNVAIAIKRRMLSMTATAIVVEHDFMMATYLADQVILAERRVGSNFCFINSPCSLSEGMNKFLSQQLDIITCRQDPNDFILTPRINKLRSLSESEQKLSGQYYEERERPRFYFPAEIRLRF</sequence>
<evidence type="ECO:0000313" key="4">
    <source>
        <dbReference type="EMBL" id="VVB00347.1"/>
    </source>
</evidence>